<dbReference type="PANTHER" id="PTHR37937:SF1">
    <property type="entry name" value="CONJUGATIVE TRANSFER: DNA TRANSPORT"/>
    <property type="match status" value="1"/>
</dbReference>
<evidence type="ECO:0000256" key="2">
    <source>
        <dbReference type="ARBA" id="ARBA00022475"/>
    </source>
</evidence>
<dbReference type="RefSeq" id="WP_204069839.1">
    <property type="nucleotide sequence ID" value="NZ_BOOJ01000107.1"/>
</dbReference>
<keyword evidence="2" id="KW-1003">Cell membrane</keyword>
<comment type="caution">
    <text evidence="8">The sequence shown here is derived from an EMBL/GenBank/DDBJ whole genome shotgun (WGS) entry which is preliminary data.</text>
</comment>
<dbReference type="SUPFAM" id="SSF52540">
    <property type="entry name" value="P-loop containing nucleoside triphosphate hydrolases"/>
    <property type="match status" value="1"/>
</dbReference>
<dbReference type="Proteomes" id="UP000619788">
    <property type="component" value="Unassembled WGS sequence"/>
</dbReference>
<comment type="subcellular location">
    <subcellularLocation>
        <location evidence="1">Cell membrane</location>
        <topology evidence="1">Multi-pass membrane protein</topology>
    </subcellularLocation>
</comment>
<evidence type="ECO:0000313" key="9">
    <source>
        <dbReference type="Proteomes" id="UP000619788"/>
    </source>
</evidence>
<keyword evidence="9" id="KW-1185">Reference proteome</keyword>
<evidence type="ECO:0000256" key="6">
    <source>
        <dbReference type="SAM" id="MobiDB-lite"/>
    </source>
</evidence>
<dbReference type="CDD" id="cd01127">
    <property type="entry name" value="TrwB_TraG_TraD_VirD4"/>
    <property type="match status" value="1"/>
</dbReference>
<feature type="domain" description="TraD/TraG TraM recognition site" evidence="7">
    <location>
        <begin position="408"/>
        <end position="526"/>
    </location>
</feature>
<keyword evidence="5" id="KW-0472">Membrane</keyword>
<evidence type="ECO:0000256" key="5">
    <source>
        <dbReference type="ARBA" id="ARBA00023136"/>
    </source>
</evidence>
<name>A0A8J3SR86_9ACTN</name>
<evidence type="ECO:0000256" key="4">
    <source>
        <dbReference type="ARBA" id="ARBA00022989"/>
    </source>
</evidence>
<reference evidence="8 9" key="1">
    <citation type="submission" date="2021-01" db="EMBL/GenBank/DDBJ databases">
        <title>Whole genome shotgun sequence of Planobispora siamensis NBRC 107568.</title>
        <authorList>
            <person name="Komaki H."/>
            <person name="Tamura T."/>
        </authorList>
    </citation>
    <scope>NUCLEOTIDE SEQUENCE [LARGE SCALE GENOMIC DNA]</scope>
    <source>
        <strain evidence="8 9">NBRC 107568</strain>
    </source>
</reference>
<protein>
    <recommendedName>
        <fullName evidence="7">TraD/TraG TraM recognition site domain-containing protein</fullName>
    </recommendedName>
</protein>
<evidence type="ECO:0000313" key="8">
    <source>
        <dbReference type="EMBL" id="GIH97859.1"/>
    </source>
</evidence>
<dbReference type="Pfam" id="PF12696">
    <property type="entry name" value="TraG-D_C"/>
    <property type="match status" value="1"/>
</dbReference>
<dbReference type="AlphaFoldDB" id="A0A8J3SR86"/>
<evidence type="ECO:0000256" key="3">
    <source>
        <dbReference type="ARBA" id="ARBA00022692"/>
    </source>
</evidence>
<dbReference type="EMBL" id="BOOJ01000107">
    <property type="protein sequence ID" value="GIH97859.1"/>
    <property type="molecule type" value="Genomic_DNA"/>
</dbReference>
<dbReference type="InterPro" id="IPR051539">
    <property type="entry name" value="T4SS-coupling_protein"/>
</dbReference>
<sequence>MHRADCAGAVTTEALPPSYPLILGGEAVAAVAAGVPLVSEIALWPWPAVGAAALVAAGLIKSQITTTPRRLRWITRRMRVRLRWYPGPGFATRTKLYLHYGRRSARTVAKHGRKSLTWSDRHFGPWSEYATFHGRAQGWLHRWGVYTTFEDITITFAPPQEGKSLKAACSIVDAPGPTVVTSIRGDLIALTAALRQVKGRAWVWNPEGVGDYDSNMRWNLVEDCQDIVTAVRRAGHMVEASENRGLSDADFWADLASMTLAAMMHAAALVGANMITVYGWILDRSDEPLRVLAAHPHSDDSALTQVSAFLRLGTKTRDGVVTTLSRVLRFMTHPSVVDALCPVAGPGFNFERFLRSKDTLYLVSGTSQGSPVAPLFSAMLAELVEHATRLGSKTIRADGQKVSRLDPPLSLELDEAANTSPVPVDRWASWAAGSGIRIHLYFQSYAQIVKRWGAEGAKALLAAAKCKIVSSSVGEGELLDLMSHLLGKVTVRDRDRRIRDDDGRTRYEPQYDDIDIIPPSDIRKLPPGHALLVSTSADPTIIRMANIRTRRDYQLWAKSGAGIRGLRPVLPRPIPAAMPELLHKIRFEMERQMDPHQVPPPPLDEITGRPARRNPYDRPRPLPSPPPETRPMPPLPQEWNPWQDTKEHDE</sequence>
<organism evidence="8 9">
    <name type="scientific">Planobispora siamensis</name>
    <dbReference type="NCBI Taxonomy" id="936338"/>
    <lineage>
        <taxon>Bacteria</taxon>
        <taxon>Bacillati</taxon>
        <taxon>Actinomycetota</taxon>
        <taxon>Actinomycetes</taxon>
        <taxon>Streptosporangiales</taxon>
        <taxon>Streptosporangiaceae</taxon>
        <taxon>Planobispora</taxon>
    </lineage>
</organism>
<dbReference type="Gene3D" id="3.40.50.300">
    <property type="entry name" value="P-loop containing nucleotide triphosphate hydrolases"/>
    <property type="match status" value="1"/>
</dbReference>
<dbReference type="GO" id="GO:0005886">
    <property type="term" value="C:plasma membrane"/>
    <property type="evidence" value="ECO:0007669"/>
    <property type="project" value="UniProtKB-SubCell"/>
</dbReference>
<gene>
    <name evidence="8" type="ORF">Psi01_84890</name>
</gene>
<evidence type="ECO:0000259" key="7">
    <source>
        <dbReference type="Pfam" id="PF12696"/>
    </source>
</evidence>
<dbReference type="InterPro" id="IPR032689">
    <property type="entry name" value="TraG-D_C"/>
</dbReference>
<feature type="region of interest" description="Disordered" evidence="6">
    <location>
        <begin position="594"/>
        <end position="650"/>
    </location>
</feature>
<keyword evidence="3" id="KW-0812">Transmembrane</keyword>
<dbReference type="PANTHER" id="PTHR37937">
    <property type="entry name" value="CONJUGATIVE TRANSFER: DNA TRANSPORT"/>
    <property type="match status" value="1"/>
</dbReference>
<dbReference type="InterPro" id="IPR027417">
    <property type="entry name" value="P-loop_NTPase"/>
</dbReference>
<evidence type="ECO:0000256" key="1">
    <source>
        <dbReference type="ARBA" id="ARBA00004651"/>
    </source>
</evidence>
<accession>A0A8J3SR86</accession>
<keyword evidence="4" id="KW-1133">Transmembrane helix</keyword>
<feature type="compositionally biased region" description="Pro residues" evidence="6">
    <location>
        <begin position="621"/>
        <end position="636"/>
    </location>
</feature>
<proteinExistence type="predicted"/>